<keyword evidence="5 11" id="KW-0285">Flavoprotein</keyword>
<feature type="binding site" evidence="13">
    <location>
        <position position="121"/>
    </location>
    <ligand>
        <name>FAD</name>
        <dbReference type="ChEBI" id="CHEBI:57692"/>
    </ligand>
</feature>
<dbReference type="GO" id="GO:0071949">
    <property type="term" value="F:FAD binding"/>
    <property type="evidence" value="ECO:0007669"/>
    <property type="project" value="InterPro"/>
</dbReference>
<dbReference type="Gene3D" id="2.40.110.10">
    <property type="entry name" value="Butyryl-CoA Dehydrogenase, subunit A, domain 2"/>
    <property type="match status" value="1"/>
</dbReference>
<dbReference type="Pfam" id="PF22924">
    <property type="entry name" value="ACOX_C_alpha1"/>
    <property type="match status" value="1"/>
</dbReference>
<evidence type="ECO:0000313" key="17">
    <source>
        <dbReference type="EMBL" id="KAK9511235.1"/>
    </source>
</evidence>
<dbReference type="GO" id="GO:0055088">
    <property type="term" value="P:lipid homeostasis"/>
    <property type="evidence" value="ECO:0007669"/>
    <property type="project" value="TreeGrafter"/>
</dbReference>
<dbReference type="Pfam" id="PF02770">
    <property type="entry name" value="Acyl-CoA_dh_M"/>
    <property type="match status" value="1"/>
</dbReference>
<evidence type="ECO:0000256" key="11">
    <source>
        <dbReference type="PIRNR" id="PIRNR000168"/>
    </source>
</evidence>
<name>A0AAW1DMC6_9HEMI</name>
<evidence type="ECO:0000256" key="3">
    <source>
        <dbReference type="ARBA" id="ARBA00005189"/>
    </source>
</evidence>
<evidence type="ECO:0000256" key="4">
    <source>
        <dbReference type="ARBA" id="ARBA00006288"/>
    </source>
</evidence>
<dbReference type="PANTHER" id="PTHR10909">
    <property type="entry name" value="ELECTRON TRANSPORT OXIDOREDUCTASE"/>
    <property type="match status" value="1"/>
</dbReference>
<dbReference type="InterPro" id="IPR046373">
    <property type="entry name" value="Acyl-CoA_Oxase/DH_mid-dom_sf"/>
</dbReference>
<evidence type="ECO:0000259" key="15">
    <source>
        <dbReference type="Pfam" id="PF02770"/>
    </source>
</evidence>
<dbReference type="InterPro" id="IPR006091">
    <property type="entry name" value="Acyl-CoA_Oxase/DH_mid-dom"/>
</dbReference>
<dbReference type="Gene3D" id="1.20.140.10">
    <property type="entry name" value="Butyryl-CoA Dehydrogenase, subunit A, domain 3"/>
    <property type="match status" value="2"/>
</dbReference>
<evidence type="ECO:0000256" key="10">
    <source>
        <dbReference type="ARBA" id="ARBA00023140"/>
    </source>
</evidence>
<evidence type="ECO:0000256" key="6">
    <source>
        <dbReference type="ARBA" id="ARBA00022827"/>
    </source>
</evidence>
<dbReference type="InterPro" id="IPR055060">
    <property type="entry name" value="ACOX_C_alpha1"/>
</dbReference>
<gene>
    <name evidence="17" type="ORF">O3M35_005831</name>
</gene>
<reference evidence="17 18" key="1">
    <citation type="submission" date="2022-12" db="EMBL/GenBank/DDBJ databases">
        <title>Chromosome-level genome assembly of true bugs.</title>
        <authorList>
            <person name="Ma L."/>
            <person name="Li H."/>
        </authorList>
    </citation>
    <scope>NUCLEOTIDE SEQUENCE [LARGE SCALE GENOMIC DNA]</scope>
    <source>
        <strain evidence="17">Lab_2022b</strain>
    </source>
</reference>
<dbReference type="PANTHER" id="PTHR10909:SF390">
    <property type="entry name" value="PEROXISOMAL ACYL-COENZYME A OXIDASE 3"/>
    <property type="match status" value="1"/>
</dbReference>
<keyword evidence="10" id="KW-0576">Peroxisome</keyword>
<keyword evidence="18" id="KW-1185">Reference proteome</keyword>
<organism evidence="17 18">
    <name type="scientific">Rhynocoris fuscipes</name>
    <dbReference type="NCBI Taxonomy" id="488301"/>
    <lineage>
        <taxon>Eukaryota</taxon>
        <taxon>Metazoa</taxon>
        <taxon>Ecdysozoa</taxon>
        <taxon>Arthropoda</taxon>
        <taxon>Hexapoda</taxon>
        <taxon>Insecta</taxon>
        <taxon>Pterygota</taxon>
        <taxon>Neoptera</taxon>
        <taxon>Paraneoptera</taxon>
        <taxon>Hemiptera</taxon>
        <taxon>Heteroptera</taxon>
        <taxon>Panheteroptera</taxon>
        <taxon>Cimicomorpha</taxon>
        <taxon>Reduviidae</taxon>
        <taxon>Harpactorinae</taxon>
        <taxon>Harpactorini</taxon>
        <taxon>Rhynocoris</taxon>
    </lineage>
</organism>
<evidence type="ECO:0000256" key="1">
    <source>
        <dbReference type="ARBA" id="ARBA00001974"/>
    </source>
</evidence>
<dbReference type="AlphaFoldDB" id="A0AAW1DMC6"/>
<evidence type="ECO:0000256" key="2">
    <source>
        <dbReference type="ARBA" id="ARBA00004275"/>
    </source>
</evidence>
<dbReference type="GO" id="GO:0005777">
    <property type="term" value="C:peroxisome"/>
    <property type="evidence" value="ECO:0007669"/>
    <property type="project" value="UniProtKB-SubCell"/>
</dbReference>
<dbReference type="GO" id="GO:0016402">
    <property type="term" value="F:pristanoyl-CoA oxidase activity"/>
    <property type="evidence" value="ECO:0007669"/>
    <property type="project" value="TreeGrafter"/>
</dbReference>
<comment type="similarity">
    <text evidence="4 11">Belongs to the acyl-CoA oxidase family.</text>
</comment>
<evidence type="ECO:0000256" key="8">
    <source>
        <dbReference type="ARBA" id="ARBA00023002"/>
    </source>
</evidence>
<keyword evidence="8" id="KW-0560">Oxidoreductase</keyword>
<sequence>MVYRIIQSFVKLVKTKDFSTMAVNIVDLPKGPLDHYRKLASFDWKEMRIAVEGKDAIEVKSRIWEKMENDTLFQRSNEPQSFDELRKLSALRMKRLKQWDLLSLPELLDNPLKIVGCFALTEISHGTNTKAMRTQAVFDPSTQEFVLNTPDFEAAKCWVGNLGKTATLGIVFAKLIIPDGTDCGLHAFIVPLRDSRTLKPYAGVIIGDLGAKVGLNGVDNGFVMFSKYRIPKENLLNKVGDVTADGKYVTPIKDPKKRLGASLGALSAGRISILSICTVYLTKAIVIAIRYSAVRKQFGPANSQELPILEYPLLQWRLIPYIAASYALNHFAGYFDKIHKDILFSVIKGENDALISKMGPEVHALSSGAKPVAGWISRDGIQECREACGGHGYLQVAGFGDLRNDNDANLTYEGDNNVLVQQTSNWLLQLWAQRNHDAQVWDTPLKTVIYLKNWQQLSKRRFTAKSVEEAVHVKNLLEMYEWLVLHLLRKTYSQYESNVGQGLDDFTVRNNIQVYAARTLAIVYTEHFVLEKFVEFAESQNGQIKQVLCKMSSLFGAWMIEKHLNLFYEGGYCMNSEAVEFIQAGIVNLCKILKNDAVALVDAISPPDFIINSPLGLSDGNVSHYLLYCYNMFIIHSLLS</sequence>
<dbReference type="SUPFAM" id="SSF56645">
    <property type="entry name" value="Acyl-CoA dehydrogenase NM domain-like"/>
    <property type="match status" value="1"/>
</dbReference>
<accession>A0AAW1DMC6</accession>
<dbReference type="GO" id="GO:0005504">
    <property type="term" value="F:fatty acid binding"/>
    <property type="evidence" value="ECO:0007669"/>
    <property type="project" value="TreeGrafter"/>
</dbReference>
<keyword evidence="9" id="KW-0443">Lipid metabolism</keyword>
<dbReference type="PIRSF" id="PIRSF000168">
    <property type="entry name" value="Acyl-CoA_oxidase"/>
    <property type="match status" value="1"/>
</dbReference>
<feature type="domain" description="Acyl-CoA oxidase/dehydrogenase middle" evidence="15">
    <location>
        <begin position="117"/>
        <end position="226"/>
    </location>
</feature>
<dbReference type="InterPro" id="IPR002655">
    <property type="entry name" value="Acyl-CoA_oxidase_C"/>
</dbReference>
<comment type="caution">
    <text evidence="17">The sequence shown here is derived from an EMBL/GenBank/DDBJ whole genome shotgun (WGS) entry which is preliminary data.</text>
</comment>
<keyword evidence="6 11" id="KW-0274">FAD</keyword>
<protein>
    <recommendedName>
        <fullName evidence="11">Acyl-coenzyme A oxidase</fullName>
    </recommendedName>
</protein>
<dbReference type="FunFam" id="1.20.140.10:FF:000007">
    <property type="entry name" value="Acyl-coenzyme A oxidase"/>
    <property type="match status" value="1"/>
</dbReference>
<dbReference type="EMBL" id="JAPXFL010000002">
    <property type="protein sequence ID" value="KAK9511235.1"/>
    <property type="molecule type" value="Genomic_DNA"/>
</dbReference>
<dbReference type="InterPro" id="IPR036250">
    <property type="entry name" value="AcylCo_DH-like_C"/>
</dbReference>
<dbReference type="Pfam" id="PF01756">
    <property type="entry name" value="ACOX"/>
    <property type="match status" value="1"/>
</dbReference>
<dbReference type="InterPro" id="IPR009100">
    <property type="entry name" value="AcylCoA_DH/oxidase_NM_dom_sf"/>
</dbReference>
<evidence type="ECO:0000313" key="18">
    <source>
        <dbReference type="Proteomes" id="UP001461498"/>
    </source>
</evidence>
<evidence type="ECO:0000256" key="7">
    <source>
        <dbReference type="ARBA" id="ARBA00022832"/>
    </source>
</evidence>
<evidence type="ECO:0000259" key="16">
    <source>
        <dbReference type="Pfam" id="PF22924"/>
    </source>
</evidence>
<proteinExistence type="inferred from homology"/>
<evidence type="ECO:0000256" key="9">
    <source>
        <dbReference type="ARBA" id="ARBA00023098"/>
    </source>
</evidence>
<dbReference type="FunFam" id="1.20.140.10:FF:000010">
    <property type="entry name" value="Acyl-coenzyme A oxidase"/>
    <property type="match status" value="1"/>
</dbReference>
<feature type="binding site" evidence="13">
    <location>
        <position position="160"/>
    </location>
    <ligand>
        <name>FAD</name>
        <dbReference type="ChEBI" id="CHEBI:57692"/>
    </ligand>
</feature>
<feature type="active site" description="Proton acceptor" evidence="12">
    <location>
        <position position="413"/>
    </location>
</feature>
<dbReference type="Proteomes" id="UP001461498">
    <property type="component" value="Unassembled WGS sequence"/>
</dbReference>
<keyword evidence="7" id="KW-0276">Fatty acid metabolism</keyword>
<dbReference type="GO" id="GO:0033540">
    <property type="term" value="P:fatty acid beta-oxidation using acyl-CoA oxidase"/>
    <property type="evidence" value="ECO:0007669"/>
    <property type="project" value="TreeGrafter"/>
</dbReference>
<comment type="subcellular location">
    <subcellularLocation>
        <location evidence="2">Peroxisome</location>
    </subcellularLocation>
</comment>
<comment type="cofactor">
    <cofactor evidence="1">
        <name>FAD</name>
        <dbReference type="ChEBI" id="CHEBI:57692"/>
    </cofactor>
</comment>
<evidence type="ECO:0000256" key="12">
    <source>
        <dbReference type="PIRSR" id="PIRSR000168-1"/>
    </source>
</evidence>
<dbReference type="FunFam" id="2.40.110.10:FF:000005">
    <property type="entry name" value="Acyl-coenzyme A oxidase"/>
    <property type="match status" value="1"/>
</dbReference>
<feature type="domain" description="Acyl-CoA oxidase C-alpha1" evidence="16">
    <location>
        <begin position="264"/>
        <end position="428"/>
    </location>
</feature>
<evidence type="ECO:0000256" key="13">
    <source>
        <dbReference type="PIRSR" id="PIRSR000168-2"/>
    </source>
</evidence>
<dbReference type="InterPro" id="IPR012258">
    <property type="entry name" value="Acyl-CoA_oxidase"/>
</dbReference>
<evidence type="ECO:0000259" key="14">
    <source>
        <dbReference type="Pfam" id="PF01756"/>
    </source>
</evidence>
<comment type="pathway">
    <text evidence="3">Lipid metabolism.</text>
</comment>
<evidence type="ECO:0000256" key="5">
    <source>
        <dbReference type="ARBA" id="ARBA00022630"/>
    </source>
</evidence>
<feature type="domain" description="Acyl-CoA oxidase C-terminal" evidence="14">
    <location>
        <begin position="473"/>
        <end position="622"/>
    </location>
</feature>
<dbReference type="SUPFAM" id="SSF47203">
    <property type="entry name" value="Acyl-CoA dehydrogenase C-terminal domain-like"/>
    <property type="match status" value="2"/>
</dbReference>